<feature type="transmembrane region" description="Helical" evidence="11">
    <location>
        <begin position="95"/>
        <end position="114"/>
    </location>
</feature>
<keyword evidence="3" id="KW-0813">Transport</keyword>
<feature type="transmembrane region" description="Helical" evidence="11">
    <location>
        <begin position="154"/>
        <end position="180"/>
    </location>
</feature>
<dbReference type="Proteomes" id="UP000030693">
    <property type="component" value="Unassembled WGS sequence"/>
</dbReference>
<evidence type="ECO:0000259" key="12">
    <source>
        <dbReference type="PROSITE" id="PS50893"/>
    </source>
</evidence>
<keyword evidence="5" id="KW-0677">Repeat</keyword>
<keyword evidence="6" id="KW-0547">Nucleotide-binding</keyword>
<evidence type="ECO:0000256" key="5">
    <source>
        <dbReference type="ARBA" id="ARBA00022737"/>
    </source>
</evidence>
<dbReference type="GO" id="GO:0016020">
    <property type="term" value="C:membrane"/>
    <property type="evidence" value="ECO:0007669"/>
    <property type="project" value="UniProtKB-SubCell"/>
</dbReference>
<dbReference type="Pfam" id="PF12698">
    <property type="entry name" value="ABC2_membrane_3"/>
    <property type="match status" value="1"/>
</dbReference>
<dbReference type="GeneID" id="20528503"/>
<evidence type="ECO:0000256" key="9">
    <source>
        <dbReference type="ARBA" id="ARBA00023136"/>
    </source>
</evidence>
<dbReference type="CDD" id="cd03263">
    <property type="entry name" value="ABC_subfamily_A"/>
    <property type="match status" value="1"/>
</dbReference>
<keyword evidence="8 11" id="KW-1133">Transmembrane helix</keyword>
<feature type="domain" description="ABC transporter" evidence="12">
    <location>
        <begin position="395"/>
        <end position="640"/>
    </location>
</feature>
<evidence type="ECO:0000256" key="7">
    <source>
        <dbReference type="ARBA" id="ARBA00022840"/>
    </source>
</evidence>
<sequence length="797" mass="85773">MPERPFYQLDLASLSGLFTYGLLLSLLLPVFVNNIVHDKQERLLSLMRMSGLRMRVYWIVNYLFNYSLYCLVLLITVLVSVSFGMKMFTETSPVVYLTIYLLWGHALVCLSFLFSTLLTNSKTATMIGYLIVIIGVSSSNLLNLTVFLETSPPFLYFLYPPFAFYRSVYLMGLACIELRCMPTSTLTEFNEIWQIIICLTLQCFVMFGLTVYLDRVLPDQHGTRRDHPLFIVDTLLRPFGLGPYFSTEEPGAPTKSSTLGADASVNSSAEALLGGQADEDNDEEAFGGEDAPLLAGQPGASRQSASLFGISLPGGGAGAAGRPLTPRELRILAEASASRPFEDPDCRAERATALAAAGSPAGPGEFPILLAGVGKTYYPTPGLSMAGLRECFGLATSGDVPAAAGPKVAVADLFLAVPNGQCFGLLGPNGAGKTSLISVLTGLAPASQGAGHCFVAGFPLTSIDAVQRHIGVCPQFDIYYPDLTVEDHLLFFARLKCSASDISTVMTMQATQQSSPFHALAVSAAQSVELYPEHYGKRASELSGGMRRRLSLAIALLGDPRVVILDEPTGGLDPSTRREVWKTIRHISRNRVILLTTHSMEEAEALCGRVGVLSHGSLRAIGTPVHLKRRYASSYALTLSLVGAVDLARKSRSNMDLDSEVSPMAVLSDEEIRERVLLWVAGNFPTAVPLPEESLNRTLCFEVRACLPAPEPEGDASANGPPAASPTTGPDGEFVLSKAFHLLTQLSSLGPGGVSGDSPRDTALASVMGLVQDWNLSPASLEEVFMRIVRQEGHFRA</sequence>
<dbReference type="InterPro" id="IPR026082">
    <property type="entry name" value="ABCA"/>
</dbReference>
<dbReference type="SUPFAM" id="SSF52540">
    <property type="entry name" value="P-loop containing nucleoside triphosphate hydrolases"/>
    <property type="match status" value="1"/>
</dbReference>
<dbReference type="Gene3D" id="3.40.50.300">
    <property type="entry name" value="P-loop containing nucleotide triphosphate hydrolases"/>
    <property type="match status" value="1"/>
</dbReference>
<evidence type="ECO:0000256" key="10">
    <source>
        <dbReference type="SAM" id="MobiDB-lite"/>
    </source>
</evidence>
<dbReference type="PROSITE" id="PS00211">
    <property type="entry name" value="ABC_TRANSPORTER_1"/>
    <property type="match status" value="1"/>
</dbReference>
<feature type="transmembrane region" description="Helical" evidence="11">
    <location>
        <begin position="192"/>
        <end position="213"/>
    </location>
</feature>
<dbReference type="SMART" id="SM00382">
    <property type="entry name" value="AAA"/>
    <property type="match status" value="1"/>
</dbReference>
<dbReference type="RefSeq" id="XP_009495911.1">
    <property type="nucleotide sequence ID" value="XM_009497636.1"/>
</dbReference>
<proteinExistence type="inferred from homology"/>
<dbReference type="PANTHER" id="PTHR19229:SF36">
    <property type="entry name" value="ATP-BINDING CASSETTE SUB-FAMILY A MEMBER 2"/>
    <property type="match status" value="1"/>
</dbReference>
<evidence type="ECO:0000313" key="13">
    <source>
        <dbReference type="EMBL" id="KCV69346.1"/>
    </source>
</evidence>
<feature type="compositionally biased region" description="Acidic residues" evidence="10">
    <location>
        <begin position="278"/>
        <end position="287"/>
    </location>
</feature>
<reference evidence="13" key="1">
    <citation type="submission" date="2013-04" db="EMBL/GenBank/DDBJ databases">
        <title>The Genome Sequence of Fonticula alba ATCC 38817.</title>
        <authorList>
            <consortium name="The Broad Institute Genomics Platform"/>
            <person name="Russ C."/>
            <person name="Cuomo C."/>
            <person name="Burger G."/>
            <person name="Gray M.W."/>
            <person name="Holland P.W.H."/>
            <person name="King N."/>
            <person name="Lang F.B.F."/>
            <person name="Roger A.J."/>
            <person name="Ruiz-Trillo I."/>
            <person name="Brown M."/>
            <person name="Walker B."/>
            <person name="Young S."/>
            <person name="Zeng Q."/>
            <person name="Gargeya S."/>
            <person name="Fitzgerald M."/>
            <person name="Haas B."/>
            <person name="Abouelleil A."/>
            <person name="Allen A.W."/>
            <person name="Alvarado L."/>
            <person name="Arachchi H.M."/>
            <person name="Berlin A.M."/>
            <person name="Chapman S.B."/>
            <person name="Gainer-Dewar J."/>
            <person name="Goldberg J."/>
            <person name="Griggs A."/>
            <person name="Gujja S."/>
            <person name="Hansen M."/>
            <person name="Howarth C."/>
            <person name="Imamovic A."/>
            <person name="Ireland A."/>
            <person name="Larimer J."/>
            <person name="McCowan C."/>
            <person name="Murphy C."/>
            <person name="Pearson M."/>
            <person name="Poon T.W."/>
            <person name="Priest M."/>
            <person name="Roberts A."/>
            <person name="Saif S."/>
            <person name="Shea T."/>
            <person name="Sisk P."/>
            <person name="Sykes S."/>
            <person name="Wortman J."/>
            <person name="Nusbaum C."/>
            <person name="Birren B."/>
        </authorList>
    </citation>
    <scope>NUCLEOTIDE SEQUENCE [LARGE SCALE GENOMIC DNA]</scope>
    <source>
        <strain evidence="13">ATCC 38817</strain>
    </source>
</reference>
<evidence type="ECO:0000256" key="2">
    <source>
        <dbReference type="ARBA" id="ARBA00008869"/>
    </source>
</evidence>
<dbReference type="AlphaFoldDB" id="A0A058Z5D8"/>
<dbReference type="EMBL" id="KB932206">
    <property type="protein sequence ID" value="KCV69346.1"/>
    <property type="molecule type" value="Genomic_DNA"/>
</dbReference>
<dbReference type="InterPro" id="IPR027417">
    <property type="entry name" value="P-loop_NTPase"/>
</dbReference>
<dbReference type="GO" id="GO:0140359">
    <property type="term" value="F:ABC-type transporter activity"/>
    <property type="evidence" value="ECO:0007669"/>
    <property type="project" value="InterPro"/>
</dbReference>
<keyword evidence="9 11" id="KW-0472">Membrane</keyword>
<dbReference type="GO" id="GO:0016887">
    <property type="term" value="F:ATP hydrolysis activity"/>
    <property type="evidence" value="ECO:0007669"/>
    <property type="project" value="InterPro"/>
</dbReference>
<feature type="transmembrane region" description="Helical" evidence="11">
    <location>
        <begin position="126"/>
        <end position="148"/>
    </location>
</feature>
<dbReference type="Pfam" id="PF00005">
    <property type="entry name" value="ABC_tran"/>
    <property type="match status" value="1"/>
</dbReference>
<dbReference type="InterPro" id="IPR003439">
    <property type="entry name" value="ABC_transporter-like_ATP-bd"/>
</dbReference>
<dbReference type="STRING" id="691883.A0A058Z5D8"/>
<gene>
    <name evidence="13" type="ORF">H696_03778</name>
</gene>
<evidence type="ECO:0000256" key="6">
    <source>
        <dbReference type="ARBA" id="ARBA00022741"/>
    </source>
</evidence>
<keyword evidence="7" id="KW-0067">ATP-binding</keyword>
<evidence type="ECO:0000256" key="3">
    <source>
        <dbReference type="ARBA" id="ARBA00022448"/>
    </source>
</evidence>
<dbReference type="GO" id="GO:0005524">
    <property type="term" value="F:ATP binding"/>
    <property type="evidence" value="ECO:0007669"/>
    <property type="project" value="UniProtKB-KW"/>
</dbReference>
<dbReference type="InterPro" id="IPR003593">
    <property type="entry name" value="AAA+_ATPase"/>
</dbReference>
<feature type="transmembrane region" description="Helical" evidence="11">
    <location>
        <begin position="12"/>
        <end position="36"/>
    </location>
</feature>
<feature type="region of interest" description="Disordered" evidence="10">
    <location>
        <begin position="278"/>
        <end position="300"/>
    </location>
</feature>
<feature type="region of interest" description="Disordered" evidence="10">
    <location>
        <begin position="711"/>
        <end position="730"/>
    </location>
</feature>
<accession>A0A058Z5D8</accession>
<comment type="similarity">
    <text evidence="2">Belongs to the ABC transporter superfamily. ABCA family.</text>
</comment>
<keyword evidence="4 11" id="KW-0812">Transmembrane</keyword>
<name>A0A058Z5D8_FONAL</name>
<dbReference type="PANTHER" id="PTHR19229">
    <property type="entry name" value="ATP-BINDING CASSETTE TRANSPORTER SUBFAMILY A ABCA"/>
    <property type="match status" value="1"/>
</dbReference>
<dbReference type="GO" id="GO:0005319">
    <property type="term" value="F:lipid transporter activity"/>
    <property type="evidence" value="ECO:0007669"/>
    <property type="project" value="TreeGrafter"/>
</dbReference>
<comment type="subcellular location">
    <subcellularLocation>
        <location evidence="1">Membrane</location>
        <topology evidence="1">Multi-pass membrane protein</topology>
    </subcellularLocation>
</comment>
<keyword evidence="14" id="KW-1185">Reference proteome</keyword>
<evidence type="ECO:0000313" key="14">
    <source>
        <dbReference type="Proteomes" id="UP000030693"/>
    </source>
</evidence>
<dbReference type="eggNOG" id="KOG0059">
    <property type="taxonomic scope" value="Eukaryota"/>
</dbReference>
<feature type="transmembrane region" description="Helical" evidence="11">
    <location>
        <begin position="56"/>
        <end position="83"/>
    </location>
</feature>
<dbReference type="PROSITE" id="PS50893">
    <property type="entry name" value="ABC_TRANSPORTER_2"/>
    <property type="match status" value="1"/>
</dbReference>
<evidence type="ECO:0000256" key="4">
    <source>
        <dbReference type="ARBA" id="ARBA00022692"/>
    </source>
</evidence>
<protein>
    <recommendedName>
        <fullName evidence="12">ABC transporter domain-containing protein</fullName>
    </recommendedName>
</protein>
<evidence type="ECO:0000256" key="8">
    <source>
        <dbReference type="ARBA" id="ARBA00022989"/>
    </source>
</evidence>
<evidence type="ECO:0000256" key="11">
    <source>
        <dbReference type="SAM" id="Phobius"/>
    </source>
</evidence>
<dbReference type="InterPro" id="IPR013525">
    <property type="entry name" value="ABC2_TM"/>
</dbReference>
<dbReference type="InterPro" id="IPR017871">
    <property type="entry name" value="ABC_transporter-like_CS"/>
</dbReference>
<organism evidence="13">
    <name type="scientific">Fonticula alba</name>
    <name type="common">Slime mold</name>
    <dbReference type="NCBI Taxonomy" id="691883"/>
    <lineage>
        <taxon>Eukaryota</taxon>
        <taxon>Rotosphaerida</taxon>
        <taxon>Fonticulaceae</taxon>
        <taxon>Fonticula</taxon>
    </lineage>
</organism>
<evidence type="ECO:0000256" key="1">
    <source>
        <dbReference type="ARBA" id="ARBA00004141"/>
    </source>
</evidence>
<dbReference type="OrthoDB" id="10255969at2759"/>